<dbReference type="PROSITE" id="PS50011">
    <property type="entry name" value="PROTEIN_KINASE_DOM"/>
    <property type="match status" value="1"/>
</dbReference>
<evidence type="ECO:0000256" key="5">
    <source>
        <dbReference type="PROSITE-ProRule" id="PRU10141"/>
    </source>
</evidence>
<dbReference type="InterPro" id="IPR000719">
    <property type="entry name" value="Prot_kinase_dom"/>
</dbReference>
<feature type="region of interest" description="Disordered" evidence="6">
    <location>
        <begin position="251"/>
        <end position="275"/>
    </location>
</feature>
<feature type="region of interest" description="Disordered" evidence="6">
    <location>
        <begin position="394"/>
        <end position="430"/>
    </location>
</feature>
<evidence type="ECO:0000256" key="6">
    <source>
        <dbReference type="SAM" id="MobiDB-lite"/>
    </source>
</evidence>
<evidence type="ECO:0000256" key="3">
    <source>
        <dbReference type="ARBA" id="ARBA00022777"/>
    </source>
</evidence>
<dbReference type="Pfam" id="PF00069">
    <property type="entry name" value="Pkinase"/>
    <property type="match status" value="1"/>
</dbReference>
<keyword evidence="3" id="KW-0418">Kinase</keyword>
<accession>A0A918UJ17</accession>
<dbReference type="InterPro" id="IPR017441">
    <property type="entry name" value="Protein_kinase_ATP_BS"/>
</dbReference>
<dbReference type="GO" id="GO:0005524">
    <property type="term" value="F:ATP binding"/>
    <property type="evidence" value="ECO:0007669"/>
    <property type="project" value="UniProtKB-UniRule"/>
</dbReference>
<evidence type="ECO:0000256" key="1">
    <source>
        <dbReference type="ARBA" id="ARBA00022679"/>
    </source>
</evidence>
<feature type="region of interest" description="Disordered" evidence="6">
    <location>
        <begin position="296"/>
        <end position="366"/>
    </location>
</feature>
<name>A0A918UJ17_9ACTN</name>
<reference evidence="8" key="2">
    <citation type="submission" date="2020-09" db="EMBL/GenBank/DDBJ databases">
        <authorList>
            <person name="Sun Q."/>
            <person name="Ohkuma M."/>
        </authorList>
    </citation>
    <scope>NUCLEOTIDE SEQUENCE</scope>
    <source>
        <strain evidence="8">JCM 4988</strain>
    </source>
</reference>
<feature type="binding site" evidence="5">
    <location>
        <position position="43"/>
    </location>
    <ligand>
        <name>ATP</name>
        <dbReference type="ChEBI" id="CHEBI:30616"/>
    </ligand>
</feature>
<keyword evidence="9" id="KW-1185">Reference proteome</keyword>
<dbReference type="CDD" id="cd14014">
    <property type="entry name" value="STKc_PknB_like"/>
    <property type="match status" value="1"/>
</dbReference>
<dbReference type="PANTHER" id="PTHR43289:SF34">
    <property type="entry name" value="SERINE_THREONINE-PROTEIN KINASE YBDM-RELATED"/>
    <property type="match status" value="1"/>
</dbReference>
<keyword evidence="2 5" id="KW-0547">Nucleotide-binding</keyword>
<dbReference type="InterPro" id="IPR008271">
    <property type="entry name" value="Ser/Thr_kinase_AS"/>
</dbReference>
<dbReference type="AlphaFoldDB" id="A0A918UJ17"/>
<dbReference type="PROSITE" id="PS00108">
    <property type="entry name" value="PROTEIN_KINASE_ST"/>
    <property type="match status" value="1"/>
</dbReference>
<feature type="compositionally biased region" description="Low complexity" evidence="6">
    <location>
        <begin position="406"/>
        <end position="430"/>
    </location>
</feature>
<gene>
    <name evidence="8" type="ORF">GCM10010387_02310</name>
</gene>
<dbReference type="SUPFAM" id="SSF56112">
    <property type="entry name" value="Protein kinase-like (PK-like)"/>
    <property type="match status" value="1"/>
</dbReference>
<sequence length="543" mass="57214">MNHLTADDPRRIGEYRLLSRLGEGGMGRVYLARSDRGRTVAVKLVRRELAGEEEFRDRFRREVRAARRVGGEWTAPVLDADTEAPVPWVATGYVAGPGLDTVIARGPLPERSVRALGSGLAHALSEIHAAGLIHRDLKPSNVLITIDGPRVIDFGIARALDGAEGGPTRTGSVVGSPGFMAPEQVRGERVTAACDVFCLGAVLVYAATGRHPFGPVSAGRHAVMYRIAEEEPDLTGVPAGLADLVRDCLRKDPSRRPAPAQILERTAPPAGEGSEPWLPGALIAQLGRQAVWLLEAEEPPHSRPRPRSEVPPQVPRDRTRVQSPYEAPSPTLVSATTAPDRPYPPPDAWLNTPAPGPFNQPSTKRAGRTGPLLGLAAVLLSLVAGGAALHFFTGPDKPPADDPKSARTATTSAAPSPSTAAAEDGETAAPAATVPEAYLGTWRAVFETADGEHTRTMTLTEGTLGTPVMTLTGSGPSYECGWSATLRAAGPPLELGPTDVASGDPAECSPGQWSRLRLSGDSTIVRELVGSTGAPLTYAKTDY</sequence>
<organism evidence="8 9">
    <name type="scientific">Streptomyces inusitatus</name>
    <dbReference type="NCBI Taxonomy" id="68221"/>
    <lineage>
        <taxon>Bacteria</taxon>
        <taxon>Bacillati</taxon>
        <taxon>Actinomycetota</taxon>
        <taxon>Actinomycetes</taxon>
        <taxon>Kitasatosporales</taxon>
        <taxon>Streptomycetaceae</taxon>
        <taxon>Streptomyces</taxon>
    </lineage>
</organism>
<dbReference type="Gene3D" id="3.30.200.20">
    <property type="entry name" value="Phosphorylase Kinase, domain 1"/>
    <property type="match status" value="1"/>
</dbReference>
<feature type="domain" description="Protein kinase" evidence="7">
    <location>
        <begin position="15"/>
        <end position="278"/>
    </location>
</feature>
<proteinExistence type="predicted"/>
<comment type="caution">
    <text evidence="8">The sequence shown here is derived from an EMBL/GenBank/DDBJ whole genome shotgun (WGS) entry which is preliminary data.</text>
</comment>
<dbReference type="EMBL" id="BMWG01000001">
    <property type="protein sequence ID" value="GGZ13800.1"/>
    <property type="molecule type" value="Genomic_DNA"/>
</dbReference>
<dbReference type="InterPro" id="IPR011009">
    <property type="entry name" value="Kinase-like_dom_sf"/>
</dbReference>
<evidence type="ECO:0000256" key="4">
    <source>
        <dbReference type="ARBA" id="ARBA00022840"/>
    </source>
</evidence>
<dbReference type="Gene3D" id="1.10.510.10">
    <property type="entry name" value="Transferase(Phosphotransferase) domain 1"/>
    <property type="match status" value="1"/>
</dbReference>
<reference evidence="8" key="1">
    <citation type="journal article" date="2014" name="Int. J. Syst. Evol. Microbiol.">
        <title>Complete genome sequence of Corynebacterium casei LMG S-19264T (=DSM 44701T), isolated from a smear-ripened cheese.</title>
        <authorList>
            <consortium name="US DOE Joint Genome Institute (JGI-PGF)"/>
            <person name="Walter F."/>
            <person name="Albersmeier A."/>
            <person name="Kalinowski J."/>
            <person name="Ruckert C."/>
        </authorList>
    </citation>
    <scope>NUCLEOTIDE SEQUENCE</scope>
    <source>
        <strain evidence="8">JCM 4988</strain>
    </source>
</reference>
<dbReference type="PROSITE" id="PS00107">
    <property type="entry name" value="PROTEIN_KINASE_ATP"/>
    <property type="match status" value="1"/>
</dbReference>
<dbReference type="SMART" id="SM00220">
    <property type="entry name" value="S_TKc"/>
    <property type="match status" value="1"/>
</dbReference>
<evidence type="ECO:0000313" key="8">
    <source>
        <dbReference type="EMBL" id="GGZ13800.1"/>
    </source>
</evidence>
<keyword evidence="4 5" id="KW-0067">ATP-binding</keyword>
<dbReference type="Proteomes" id="UP000630936">
    <property type="component" value="Unassembled WGS sequence"/>
</dbReference>
<dbReference type="PANTHER" id="PTHR43289">
    <property type="entry name" value="MITOGEN-ACTIVATED PROTEIN KINASE KINASE KINASE 20-RELATED"/>
    <property type="match status" value="1"/>
</dbReference>
<evidence type="ECO:0000256" key="2">
    <source>
        <dbReference type="ARBA" id="ARBA00022741"/>
    </source>
</evidence>
<evidence type="ECO:0000259" key="7">
    <source>
        <dbReference type="PROSITE" id="PS50011"/>
    </source>
</evidence>
<keyword evidence="1" id="KW-0808">Transferase</keyword>
<dbReference type="RefSeq" id="WP_190120917.1">
    <property type="nucleotide sequence ID" value="NZ_BMWG01000001.1"/>
</dbReference>
<evidence type="ECO:0000313" key="9">
    <source>
        <dbReference type="Proteomes" id="UP000630936"/>
    </source>
</evidence>
<dbReference type="GO" id="GO:0004674">
    <property type="term" value="F:protein serine/threonine kinase activity"/>
    <property type="evidence" value="ECO:0007669"/>
    <property type="project" value="TreeGrafter"/>
</dbReference>
<protein>
    <recommendedName>
        <fullName evidence="7">Protein kinase domain-containing protein</fullName>
    </recommendedName>
</protein>